<evidence type="ECO:0000313" key="3">
    <source>
        <dbReference type="Proteomes" id="UP000294947"/>
    </source>
</evidence>
<dbReference type="OrthoDB" id="3215151at2"/>
<evidence type="ECO:0000256" key="1">
    <source>
        <dbReference type="SAM" id="MobiDB-lite"/>
    </source>
</evidence>
<proteinExistence type="predicted"/>
<reference evidence="2 3" key="1">
    <citation type="submission" date="2019-03" db="EMBL/GenBank/DDBJ databases">
        <title>Draft genome sequences of novel Actinobacteria.</title>
        <authorList>
            <person name="Sahin N."/>
            <person name="Ay H."/>
            <person name="Saygin H."/>
        </authorList>
    </citation>
    <scope>NUCLEOTIDE SEQUENCE [LARGE SCALE GENOMIC DNA]</scope>
    <source>
        <strain evidence="2 3">7K502</strain>
    </source>
</reference>
<dbReference type="EMBL" id="SMKW01000003">
    <property type="protein sequence ID" value="TDD55583.1"/>
    <property type="molecule type" value="Genomic_DNA"/>
</dbReference>
<name>A0A4R4ZBB0_9PSEU</name>
<dbReference type="Proteomes" id="UP000294947">
    <property type="component" value="Unassembled WGS sequence"/>
</dbReference>
<feature type="region of interest" description="Disordered" evidence="1">
    <location>
        <begin position="310"/>
        <end position="332"/>
    </location>
</feature>
<feature type="region of interest" description="Disordered" evidence="1">
    <location>
        <begin position="504"/>
        <end position="525"/>
    </location>
</feature>
<gene>
    <name evidence="2" type="ORF">E1288_03820</name>
</gene>
<comment type="caution">
    <text evidence="2">The sequence shown here is derived from an EMBL/GenBank/DDBJ whole genome shotgun (WGS) entry which is preliminary data.</text>
</comment>
<evidence type="ECO:0000313" key="2">
    <source>
        <dbReference type="EMBL" id="TDD55583.1"/>
    </source>
</evidence>
<dbReference type="AlphaFoldDB" id="A0A4R4ZBB0"/>
<accession>A0A4R4ZBB0</accession>
<protein>
    <submittedName>
        <fullName evidence="2">Uncharacterized protein</fullName>
    </submittedName>
</protein>
<sequence length="578" mass="62035">MISRDELVAAAIEVLSTIYASDLHTLADKFGSQSALLNAAVDRAWKVAGKLAKTPAPVNSDECGVLVASCLTWGRWHSGVHGSTGNAVAKFRRYRRFPALPYDILVRVGRADSDDDRTIALLARTVRVRRLMADVRPVGEPELLLNVVVPAIVEALVETPGQQEVPDTDAVGVVLDVLEHGARLKAEYRAAGLPTPSAGNTLPVNGNADFLILLAAYRVAIAARRGLLGADPLGELAKAVPELASILNRAMTRPAGSATRRGPDEADAMVAIDQFAVHLGSAGPGGRAAVKRVGAVHRVLNHRLRLDENSDQVPVDDLDQRPSPGGRDHGDRLSDVEQLAAWFIANLFAGAEPAARDPLLAWLRSKHDEYPKTGSLPVLVRRLRVATDRLTRMAQEEPDELATARPPWPQGISPAQFKDLTAELAAAADPSAVDGCTLPGVHRFALAAFPPLWSDRPRVVKALTGKLVAELTPGDKEESTAKARAKAAIIVGHGTRAPMQFVERSTRPQNEPCCPGTGRNGSPREPVAADEICPHRPWGETGLVENYRSLGAAADIAPDAARRQLERYQGPWAELLLR</sequence>
<dbReference type="RefSeq" id="WP_132480768.1">
    <property type="nucleotide sequence ID" value="NZ_SMKW01000003.1"/>
</dbReference>
<keyword evidence="3" id="KW-1185">Reference proteome</keyword>
<organism evidence="2 3">
    <name type="scientific">Saccharopolyspora elongata</name>
    <dbReference type="NCBI Taxonomy" id="2530387"/>
    <lineage>
        <taxon>Bacteria</taxon>
        <taxon>Bacillati</taxon>
        <taxon>Actinomycetota</taxon>
        <taxon>Actinomycetes</taxon>
        <taxon>Pseudonocardiales</taxon>
        <taxon>Pseudonocardiaceae</taxon>
        <taxon>Saccharopolyspora</taxon>
    </lineage>
</organism>